<organism evidence="1 2">
    <name type="scientific">Nitrosomonas ureae</name>
    <dbReference type="NCBI Taxonomy" id="44577"/>
    <lineage>
        <taxon>Bacteria</taxon>
        <taxon>Pseudomonadati</taxon>
        <taxon>Pseudomonadota</taxon>
        <taxon>Betaproteobacteria</taxon>
        <taxon>Nitrosomonadales</taxon>
        <taxon>Nitrosomonadaceae</taxon>
        <taxon>Nitrosomonas</taxon>
    </lineage>
</organism>
<evidence type="ECO:0000313" key="2">
    <source>
        <dbReference type="Proteomes" id="UP000236753"/>
    </source>
</evidence>
<gene>
    <name evidence="1" type="ORF">SAMN05216334_11818</name>
</gene>
<dbReference type="Proteomes" id="UP000236753">
    <property type="component" value="Unassembled WGS sequence"/>
</dbReference>
<dbReference type="EMBL" id="FNUX01000018">
    <property type="protein sequence ID" value="SEF97959.1"/>
    <property type="molecule type" value="Genomic_DNA"/>
</dbReference>
<accession>A0A1H5WEE1</accession>
<sequence>MVMAASKLMMHMFYIGLPLRGVIHEGEFIIQHHCLTSKAVVDSYRLCEKLNFSGLVCSHEFAFHFRNELRNTPITQVFLFEYLTPLKNNDEDKLLNVNWVLYTEFDHDIEDMVLYKF</sequence>
<name>A0A1H5WEE1_9PROT</name>
<proteinExistence type="predicted"/>
<dbReference type="AlphaFoldDB" id="A0A1H5WEE1"/>
<evidence type="ECO:0000313" key="1">
    <source>
        <dbReference type="EMBL" id="SEF97959.1"/>
    </source>
</evidence>
<protein>
    <submittedName>
        <fullName evidence="1">Uncharacterized protein</fullName>
    </submittedName>
</protein>
<reference evidence="1 2" key="1">
    <citation type="submission" date="2016-10" db="EMBL/GenBank/DDBJ databases">
        <authorList>
            <person name="de Groot N.N."/>
        </authorList>
    </citation>
    <scope>NUCLEOTIDE SEQUENCE [LARGE SCALE GENOMIC DNA]</scope>
    <source>
        <strain evidence="1 2">Nm13</strain>
    </source>
</reference>